<keyword evidence="5" id="KW-1185">Reference proteome</keyword>
<dbReference type="Pfam" id="PF04773">
    <property type="entry name" value="FecR"/>
    <property type="match status" value="1"/>
</dbReference>
<gene>
    <name evidence="4" type="ORF">ABS768_15650</name>
</gene>
<dbReference type="PANTHER" id="PTHR30273:SF2">
    <property type="entry name" value="PROTEIN FECR"/>
    <property type="match status" value="1"/>
</dbReference>
<feature type="domain" description="Protein FecR C-terminal" evidence="3">
    <location>
        <begin position="244"/>
        <end position="308"/>
    </location>
</feature>
<evidence type="ECO:0000259" key="2">
    <source>
        <dbReference type="Pfam" id="PF04773"/>
    </source>
</evidence>
<dbReference type="Proteomes" id="UP001629059">
    <property type="component" value="Unassembled WGS sequence"/>
</dbReference>
<evidence type="ECO:0000313" key="4">
    <source>
        <dbReference type="EMBL" id="MFL9838942.1"/>
    </source>
</evidence>
<dbReference type="InterPro" id="IPR006860">
    <property type="entry name" value="FecR"/>
</dbReference>
<reference evidence="4 5" key="1">
    <citation type="submission" date="2024-06" db="EMBL/GenBank/DDBJ databases">
        <authorList>
            <person name="Kaempfer P."/>
            <person name="Viver T."/>
        </authorList>
    </citation>
    <scope>NUCLEOTIDE SEQUENCE [LARGE SCALE GENOMIC DNA]</scope>
    <source>
        <strain evidence="4 5">ST-75</strain>
    </source>
</reference>
<keyword evidence="1" id="KW-0812">Transmembrane</keyword>
<dbReference type="InterPro" id="IPR012373">
    <property type="entry name" value="Ferrdict_sens_TM"/>
</dbReference>
<accession>A0ABW8YHI4</accession>
<dbReference type="Gene3D" id="3.55.50.30">
    <property type="match status" value="1"/>
</dbReference>
<keyword evidence="1" id="KW-0472">Membrane</keyword>
<dbReference type="PIRSF" id="PIRSF018266">
    <property type="entry name" value="FecR"/>
    <property type="match status" value="1"/>
</dbReference>
<evidence type="ECO:0000256" key="1">
    <source>
        <dbReference type="SAM" id="Phobius"/>
    </source>
</evidence>
<comment type="caution">
    <text evidence="4">The sequence shown here is derived from an EMBL/GenBank/DDBJ whole genome shotgun (WGS) entry which is preliminary data.</text>
</comment>
<feature type="domain" description="FecR protein" evidence="2">
    <location>
        <begin position="115"/>
        <end position="202"/>
    </location>
</feature>
<dbReference type="PANTHER" id="PTHR30273">
    <property type="entry name" value="PERIPLASMIC SIGNAL SENSOR AND SIGMA FACTOR ACTIVATOR FECR-RELATED"/>
    <property type="match status" value="1"/>
</dbReference>
<dbReference type="EMBL" id="JBELQB010000014">
    <property type="protein sequence ID" value="MFL9838942.1"/>
    <property type="molecule type" value="Genomic_DNA"/>
</dbReference>
<dbReference type="Gene3D" id="2.60.120.1440">
    <property type="match status" value="1"/>
</dbReference>
<protein>
    <submittedName>
        <fullName evidence="4">FecR domain-containing protein</fullName>
    </submittedName>
</protein>
<dbReference type="Pfam" id="PF16344">
    <property type="entry name" value="FecR_C"/>
    <property type="match status" value="1"/>
</dbReference>
<organism evidence="4 5">
    <name type="scientific">Flavobacterium rhizophilum</name>
    <dbReference type="NCBI Taxonomy" id="3163296"/>
    <lineage>
        <taxon>Bacteria</taxon>
        <taxon>Pseudomonadati</taxon>
        <taxon>Bacteroidota</taxon>
        <taxon>Flavobacteriia</taxon>
        <taxon>Flavobacteriales</taxon>
        <taxon>Flavobacteriaceae</taxon>
        <taxon>Flavobacterium</taxon>
    </lineage>
</organism>
<keyword evidence="1" id="KW-1133">Transmembrane helix</keyword>
<proteinExistence type="predicted"/>
<evidence type="ECO:0000259" key="3">
    <source>
        <dbReference type="Pfam" id="PF16344"/>
    </source>
</evidence>
<evidence type="ECO:0000313" key="5">
    <source>
        <dbReference type="Proteomes" id="UP001629059"/>
    </source>
</evidence>
<dbReference type="InterPro" id="IPR032508">
    <property type="entry name" value="FecR_C"/>
</dbReference>
<sequence>MMIKKVKHYLENLIEKSTDKTASQKEEQLLENFVQHEYSHNNNWDETIMGNKDDVNNTIYGKISDSINSETKVRKLWPAYLKYTAAACVVAAAGTFFFLKNDPQAKMLAIQTTSTMDSLKLGDGSTIFLAANSQLSYPENFTGDERNVTLIQGNAFFKVAKDPSHPFIIKSGDIKTKVLGTSFHIKLCKDNCNVTVVTGKVNVSSAGESVDLLPNEEAVYNNNKLTKQFVSQTILADWYKEDIELNDVKLEEVFTLLRYKYGVTVDLKEHEILNTRLTVYIKNKASLDSILEQINYITNQKFKAYDDIIKTTK</sequence>
<feature type="transmembrane region" description="Helical" evidence="1">
    <location>
        <begin position="80"/>
        <end position="99"/>
    </location>
</feature>
<name>A0ABW8YHI4_9FLAO</name>
<dbReference type="RefSeq" id="WP_408075890.1">
    <property type="nucleotide sequence ID" value="NZ_JBELQB010000014.1"/>
</dbReference>